<feature type="chain" id="PRO_5015664366" description="WG repeat-containing protein" evidence="1">
    <location>
        <begin position="19"/>
        <end position="145"/>
    </location>
</feature>
<dbReference type="KEGG" id="falb:HYN59_02270"/>
<dbReference type="RefSeq" id="WP_108776716.1">
    <property type="nucleotide sequence ID" value="NZ_CP029186.1"/>
</dbReference>
<accession>A0A2S1QUF9</accession>
<dbReference type="OrthoDB" id="623514at2"/>
<dbReference type="PANTHER" id="PTHR37841:SF1">
    <property type="entry name" value="DUF3298 DOMAIN-CONTAINING PROTEIN"/>
    <property type="match status" value="1"/>
</dbReference>
<dbReference type="EMBL" id="CP029186">
    <property type="protein sequence ID" value="AWH84006.1"/>
    <property type="molecule type" value="Genomic_DNA"/>
</dbReference>
<evidence type="ECO:0000313" key="2">
    <source>
        <dbReference type="EMBL" id="AWH84006.1"/>
    </source>
</evidence>
<keyword evidence="1" id="KW-0732">Signal</keyword>
<name>A0A2S1QUF9_9FLAO</name>
<dbReference type="InterPro" id="IPR032774">
    <property type="entry name" value="WG_beta_rep"/>
</dbReference>
<proteinExistence type="predicted"/>
<keyword evidence="3" id="KW-1185">Reference proteome</keyword>
<dbReference type="PANTHER" id="PTHR37841">
    <property type="entry name" value="GLR2918 PROTEIN"/>
    <property type="match status" value="1"/>
</dbReference>
<reference evidence="2 3" key="1">
    <citation type="submission" date="2018-04" db="EMBL/GenBank/DDBJ databases">
        <title>Genome sequencing of Flavobacterium sp. HYN0059.</title>
        <authorList>
            <person name="Yi H."/>
            <person name="Baek C."/>
        </authorList>
    </citation>
    <scope>NUCLEOTIDE SEQUENCE [LARGE SCALE GENOMIC DNA]</scope>
    <source>
        <strain evidence="2 3">HYN0059</strain>
    </source>
</reference>
<protein>
    <recommendedName>
        <fullName evidence="4">WG repeat-containing protein</fullName>
    </recommendedName>
</protein>
<evidence type="ECO:0000256" key="1">
    <source>
        <dbReference type="SAM" id="SignalP"/>
    </source>
</evidence>
<feature type="signal peptide" evidence="1">
    <location>
        <begin position="1"/>
        <end position="18"/>
    </location>
</feature>
<evidence type="ECO:0008006" key="4">
    <source>
        <dbReference type="Google" id="ProtNLM"/>
    </source>
</evidence>
<sequence length="145" mass="16215">MKAILTSTLFIFTLSASAQNLVLSQKEPSPESSWVKVYNEGLMGYLDETGQEIIPPVYEETGRFGEYCINMAVVRKDELYGLIDTDGNVVAEAQYDMIGREGEYKPGWILVQREGLYGFIDRSGEEIVTPAYTEIGVKSDTLKIN</sequence>
<gene>
    <name evidence="2" type="ORF">HYN59_02270</name>
</gene>
<dbReference type="Pfam" id="PF14903">
    <property type="entry name" value="WG_beta_rep"/>
    <property type="match status" value="2"/>
</dbReference>
<evidence type="ECO:0000313" key="3">
    <source>
        <dbReference type="Proteomes" id="UP000244929"/>
    </source>
</evidence>
<dbReference type="AlphaFoldDB" id="A0A2S1QUF9"/>
<dbReference type="Proteomes" id="UP000244929">
    <property type="component" value="Chromosome"/>
</dbReference>
<organism evidence="2 3">
    <name type="scientific">Flavobacterium album</name>
    <dbReference type="NCBI Taxonomy" id="2175091"/>
    <lineage>
        <taxon>Bacteria</taxon>
        <taxon>Pseudomonadati</taxon>
        <taxon>Bacteroidota</taxon>
        <taxon>Flavobacteriia</taxon>
        <taxon>Flavobacteriales</taxon>
        <taxon>Flavobacteriaceae</taxon>
        <taxon>Flavobacterium</taxon>
    </lineage>
</organism>